<dbReference type="InterPro" id="IPR004149">
    <property type="entry name" value="Znf_DNAligase_C4"/>
</dbReference>
<dbReference type="InterPro" id="IPR012340">
    <property type="entry name" value="NA-bd_OB-fold"/>
</dbReference>
<dbReference type="FunFam" id="1.10.150.20:FF:000006">
    <property type="entry name" value="DNA ligase"/>
    <property type="match status" value="1"/>
</dbReference>
<dbReference type="SUPFAM" id="SSF47781">
    <property type="entry name" value="RuvA domain 2-like"/>
    <property type="match status" value="1"/>
</dbReference>
<dbReference type="InterPro" id="IPR004150">
    <property type="entry name" value="NAD_DNA_ligase_OB"/>
</dbReference>
<feature type="binding site" evidence="15">
    <location>
        <position position="443"/>
    </location>
    <ligand>
        <name>Zn(2+)</name>
        <dbReference type="ChEBI" id="CHEBI:29105"/>
    </ligand>
</feature>
<comment type="similarity">
    <text evidence="14 15">Belongs to the NAD-dependent DNA ligase family. LigA subfamily.</text>
</comment>
<evidence type="ECO:0000256" key="11">
    <source>
        <dbReference type="ARBA" id="ARBA00023204"/>
    </source>
</evidence>
<feature type="binding site" evidence="15">
    <location>
        <position position="147"/>
    </location>
    <ligand>
        <name>NAD(+)</name>
        <dbReference type="ChEBI" id="CHEBI:57540"/>
    </ligand>
</feature>
<protein>
    <recommendedName>
        <fullName evidence="3 15">DNA ligase</fullName>
        <ecNumber evidence="2 15">6.5.1.2</ecNumber>
    </recommendedName>
    <alternativeName>
        <fullName evidence="15">Polydeoxyribonucleotide synthase [NAD(+)]</fullName>
    </alternativeName>
</protein>
<dbReference type="GO" id="GO:0006281">
    <property type="term" value="P:DNA repair"/>
    <property type="evidence" value="ECO:0007669"/>
    <property type="project" value="UniProtKB-KW"/>
</dbReference>
<reference evidence="18 19" key="1">
    <citation type="submission" date="2016-11" db="EMBL/GenBank/DDBJ databases">
        <authorList>
            <person name="Varghese N."/>
            <person name="Submissions S."/>
        </authorList>
    </citation>
    <scope>NUCLEOTIDE SEQUENCE [LARGE SCALE GENOMIC DNA]</scope>
    <source>
        <strain evidence="18 19">DSM 15287</strain>
    </source>
</reference>
<keyword evidence="9 15" id="KW-0460">Magnesium</keyword>
<evidence type="ECO:0000256" key="16">
    <source>
        <dbReference type="RuleBase" id="RU000618"/>
    </source>
</evidence>
<evidence type="ECO:0000256" key="15">
    <source>
        <dbReference type="HAMAP-Rule" id="MF_01588"/>
    </source>
</evidence>
<evidence type="ECO:0000313" key="19">
    <source>
        <dbReference type="Proteomes" id="UP000322917"/>
    </source>
</evidence>
<comment type="function">
    <text evidence="1 15">DNA ligase that catalyzes the formation of phosphodiester linkages between 5'-phosphoryl and 3'-hydroxyl groups in double-stranded DNA using NAD as a coenzyme and as the energy source for the reaction. It is essential for DNA replication and repair of damaged DNA.</text>
</comment>
<feature type="binding site" evidence="15">
    <location>
        <position position="326"/>
    </location>
    <ligand>
        <name>NAD(+)</name>
        <dbReference type="ChEBI" id="CHEBI:57540"/>
    </ligand>
</feature>
<evidence type="ECO:0000256" key="8">
    <source>
        <dbReference type="ARBA" id="ARBA00022833"/>
    </source>
</evidence>
<dbReference type="SUPFAM" id="SSF52113">
    <property type="entry name" value="BRCT domain"/>
    <property type="match status" value="1"/>
</dbReference>
<dbReference type="SMART" id="SM00292">
    <property type="entry name" value="BRCT"/>
    <property type="match status" value="1"/>
</dbReference>
<evidence type="ECO:0000256" key="3">
    <source>
        <dbReference type="ARBA" id="ARBA00013308"/>
    </source>
</evidence>
<comment type="catalytic activity">
    <reaction evidence="13 15 16">
        <text>NAD(+) + (deoxyribonucleotide)n-3'-hydroxyl + 5'-phospho-(deoxyribonucleotide)m = (deoxyribonucleotide)n+m + AMP + beta-nicotinamide D-nucleotide.</text>
        <dbReference type="EC" id="6.5.1.2"/>
    </reaction>
</comment>
<dbReference type="Gene3D" id="3.40.50.10190">
    <property type="entry name" value="BRCT domain"/>
    <property type="match status" value="1"/>
</dbReference>
<evidence type="ECO:0000256" key="5">
    <source>
        <dbReference type="ARBA" id="ARBA00022705"/>
    </source>
</evidence>
<dbReference type="InterPro" id="IPR013840">
    <property type="entry name" value="DNAligase_N"/>
</dbReference>
<dbReference type="GO" id="GO:0005829">
    <property type="term" value="C:cytosol"/>
    <property type="evidence" value="ECO:0007669"/>
    <property type="project" value="TreeGrafter"/>
</dbReference>
<dbReference type="InterPro" id="IPR041663">
    <property type="entry name" value="DisA/LigA_HHH"/>
</dbReference>
<feature type="binding site" evidence="15">
    <location>
        <position position="420"/>
    </location>
    <ligand>
        <name>Zn(2+)</name>
        <dbReference type="ChEBI" id="CHEBI:29105"/>
    </ligand>
</feature>
<dbReference type="SUPFAM" id="SSF50249">
    <property type="entry name" value="Nucleic acid-binding proteins"/>
    <property type="match status" value="1"/>
</dbReference>
<keyword evidence="19" id="KW-1185">Reference proteome</keyword>
<feature type="binding site" evidence="15">
    <location>
        <begin position="41"/>
        <end position="45"/>
    </location>
    <ligand>
        <name>NAD(+)</name>
        <dbReference type="ChEBI" id="CHEBI:57540"/>
    </ligand>
</feature>
<dbReference type="InterPro" id="IPR001679">
    <property type="entry name" value="DNA_ligase"/>
</dbReference>
<feature type="binding site" evidence="15">
    <location>
        <position position="423"/>
    </location>
    <ligand>
        <name>Zn(2+)</name>
        <dbReference type="ChEBI" id="CHEBI:29105"/>
    </ligand>
</feature>
<keyword evidence="4 15" id="KW-0436">Ligase</keyword>
<dbReference type="InterPro" id="IPR033136">
    <property type="entry name" value="DNA_ligase_CS"/>
</dbReference>
<dbReference type="Pfam" id="PF00533">
    <property type="entry name" value="BRCT"/>
    <property type="match status" value="1"/>
</dbReference>
<evidence type="ECO:0000259" key="17">
    <source>
        <dbReference type="PROSITE" id="PS50172"/>
    </source>
</evidence>
<sequence length="683" mass="74729">MPNDKLPGTLAEAEHEAAALREQIEYHTHRYYVLDEPEISDPEFDQLMRRLLRLEEAFPSLVTPASPTQRVGGVPAEGFTRVAHLTPMRSLGNTFSENELLAFHQRVVSGLDGKPEADIEYVVELKIDGLAIDLVYENGHLLRGATRGDGTEGEDVTGNIRTVRAIPLLLRAAQQPLPSVLEVRGEIYMPRREFDRLNLERREAGEPELANPRNAAAGSLRQLDPRMTAKRALDSFIYGIGVHEGVELETHAETLQYLASLGLKVNPYYKVCSTMREVIDYCLSWTEKRGELPYDIDGMVIKVNSLADQERLGYTAKDPRWAIAYKFPTEQAVTTVEDIFVGVGRTGVLTPTAILRPVRVAGSTVSRATLHNQDFIEERDIRVGDTVIIHKAGEVIPEVVSVIKEKRSGREMAFVMPAQCPECFSPVVRQEGEAAHKCTNPQCPALIREGLIHFVSRDAMNIDGLGPSILTALLEAGLVNDVADLYRVTVEKLVPIERLGQKSAQNLVNAIEKSKSAGLARLLFALGIRYVGVKAAGILAKHFGSMEAVRAASAEELRELDEIGEKIAESVVAYFAVPDNIGLLEKLAAAGVKMTEDVAKTAKKLIFAKQTFVLTGTLPTMTRQEAAALIESFGGKVSGSVSKKTDYVLAGAEAGGKLEKAQVLGVTILDEDQFLRLCAGAED</sequence>
<evidence type="ECO:0000256" key="14">
    <source>
        <dbReference type="ARBA" id="ARBA00060881"/>
    </source>
</evidence>
<evidence type="ECO:0000256" key="1">
    <source>
        <dbReference type="ARBA" id="ARBA00004067"/>
    </source>
</evidence>
<dbReference type="Gene3D" id="1.10.150.20">
    <property type="entry name" value="5' to 3' exonuclease, C-terminal subdomain"/>
    <property type="match status" value="2"/>
</dbReference>
<dbReference type="EC" id="6.5.1.2" evidence="2 15"/>
<keyword evidence="6 15" id="KW-0479">Metal-binding</keyword>
<dbReference type="FunFam" id="1.10.150.20:FF:000007">
    <property type="entry name" value="DNA ligase"/>
    <property type="match status" value="1"/>
</dbReference>
<dbReference type="AlphaFoldDB" id="A0A1M6GFW2"/>
<accession>A0A1M6GFW2</accession>
<dbReference type="OrthoDB" id="9759736at2"/>
<dbReference type="Gene3D" id="6.20.10.30">
    <property type="match status" value="1"/>
</dbReference>
<dbReference type="NCBIfam" id="TIGR00575">
    <property type="entry name" value="dnlj"/>
    <property type="match status" value="1"/>
</dbReference>
<dbReference type="Pfam" id="PF03119">
    <property type="entry name" value="DNA_ligase_ZBD"/>
    <property type="match status" value="1"/>
</dbReference>
<dbReference type="PIRSF" id="PIRSF001604">
    <property type="entry name" value="LigA"/>
    <property type="match status" value="1"/>
</dbReference>
<dbReference type="Gene3D" id="2.40.50.140">
    <property type="entry name" value="Nucleic acid-binding proteins"/>
    <property type="match status" value="1"/>
</dbReference>
<feature type="binding site" evidence="15">
    <location>
        <position position="124"/>
    </location>
    <ligand>
        <name>NAD(+)</name>
        <dbReference type="ChEBI" id="CHEBI:57540"/>
    </ligand>
</feature>
<dbReference type="InterPro" id="IPR010994">
    <property type="entry name" value="RuvA_2-like"/>
</dbReference>
<evidence type="ECO:0000256" key="4">
    <source>
        <dbReference type="ARBA" id="ARBA00022598"/>
    </source>
</evidence>
<evidence type="ECO:0000256" key="6">
    <source>
        <dbReference type="ARBA" id="ARBA00022723"/>
    </source>
</evidence>
<dbReference type="HAMAP" id="MF_01588">
    <property type="entry name" value="DNA_ligase_A"/>
    <property type="match status" value="1"/>
</dbReference>
<keyword evidence="10 15" id="KW-0520">NAD</keyword>
<keyword evidence="11 15" id="KW-0234">DNA repair</keyword>
<feature type="active site" description="N6-AMP-lysine intermediate" evidence="15">
    <location>
        <position position="126"/>
    </location>
</feature>
<evidence type="ECO:0000256" key="10">
    <source>
        <dbReference type="ARBA" id="ARBA00023027"/>
    </source>
</evidence>
<feature type="binding site" evidence="15">
    <location>
        <position position="186"/>
    </location>
    <ligand>
        <name>NAD(+)</name>
        <dbReference type="ChEBI" id="CHEBI:57540"/>
    </ligand>
</feature>
<dbReference type="PANTHER" id="PTHR23389">
    <property type="entry name" value="CHROMOSOME TRANSMISSION FIDELITY FACTOR 18"/>
    <property type="match status" value="1"/>
</dbReference>
<dbReference type="FunFam" id="3.30.470.30:FF:000001">
    <property type="entry name" value="DNA ligase"/>
    <property type="match status" value="1"/>
</dbReference>
<dbReference type="Gene3D" id="3.30.470.30">
    <property type="entry name" value="DNA ligase/mRNA capping enzyme"/>
    <property type="match status" value="1"/>
</dbReference>
<proteinExistence type="inferred from homology"/>
<dbReference type="Gene3D" id="1.10.287.610">
    <property type="entry name" value="Helix hairpin bin"/>
    <property type="match status" value="1"/>
</dbReference>
<dbReference type="PANTHER" id="PTHR23389:SF9">
    <property type="entry name" value="DNA LIGASE"/>
    <property type="match status" value="1"/>
</dbReference>
<dbReference type="SMART" id="SM00278">
    <property type="entry name" value="HhH1"/>
    <property type="match status" value="3"/>
</dbReference>
<dbReference type="CDD" id="cd00114">
    <property type="entry name" value="LIGANc"/>
    <property type="match status" value="1"/>
</dbReference>
<name>A0A1M6GFW2_9FIRM</name>
<keyword evidence="5 15" id="KW-0235">DNA replication</keyword>
<evidence type="ECO:0000313" key="18">
    <source>
        <dbReference type="EMBL" id="SHJ08771.1"/>
    </source>
</evidence>
<dbReference type="SMART" id="SM00532">
    <property type="entry name" value="LIGANc"/>
    <property type="match status" value="1"/>
</dbReference>
<comment type="cofactor">
    <cofactor evidence="15">
        <name>Mg(2+)</name>
        <dbReference type="ChEBI" id="CHEBI:18420"/>
    </cofactor>
    <cofactor evidence="15">
        <name>Mn(2+)</name>
        <dbReference type="ChEBI" id="CHEBI:29035"/>
    </cofactor>
</comment>
<evidence type="ECO:0000256" key="2">
    <source>
        <dbReference type="ARBA" id="ARBA00012722"/>
    </source>
</evidence>
<keyword evidence="12 15" id="KW-0464">Manganese</keyword>
<dbReference type="InterPro" id="IPR001357">
    <property type="entry name" value="BRCT_dom"/>
</dbReference>
<dbReference type="InterPro" id="IPR018239">
    <property type="entry name" value="DNA_ligase_AS"/>
</dbReference>
<dbReference type="Proteomes" id="UP000322917">
    <property type="component" value="Unassembled WGS sequence"/>
</dbReference>
<dbReference type="PROSITE" id="PS50172">
    <property type="entry name" value="BRCT"/>
    <property type="match status" value="1"/>
</dbReference>
<dbReference type="PROSITE" id="PS01056">
    <property type="entry name" value="DNA_LIGASE_N2"/>
    <property type="match status" value="1"/>
</dbReference>
<dbReference type="PROSITE" id="PS01055">
    <property type="entry name" value="DNA_LIGASE_N1"/>
    <property type="match status" value="1"/>
</dbReference>
<keyword evidence="7 15" id="KW-0227">DNA damage</keyword>
<dbReference type="Pfam" id="PF12826">
    <property type="entry name" value="HHH_2"/>
    <property type="match status" value="1"/>
</dbReference>
<dbReference type="GO" id="GO:0046872">
    <property type="term" value="F:metal ion binding"/>
    <property type="evidence" value="ECO:0007669"/>
    <property type="project" value="UniProtKB-KW"/>
</dbReference>
<dbReference type="InterPro" id="IPR003583">
    <property type="entry name" value="Hlx-hairpin-Hlx_DNA-bd_motif"/>
</dbReference>
<evidence type="ECO:0000256" key="7">
    <source>
        <dbReference type="ARBA" id="ARBA00022763"/>
    </source>
</evidence>
<dbReference type="Pfam" id="PF03120">
    <property type="entry name" value="OB_DNA_ligase"/>
    <property type="match status" value="1"/>
</dbReference>
<dbReference type="GO" id="GO:0003911">
    <property type="term" value="F:DNA ligase (NAD+) activity"/>
    <property type="evidence" value="ECO:0007669"/>
    <property type="project" value="UniProtKB-UniRule"/>
</dbReference>
<dbReference type="GO" id="GO:0003677">
    <property type="term" value="F:DNA binding"/>
    <property type="evidence" value="ECO:0007669"/>
    <property type="project" value="InterPro"/>
</dbReference>
<dbReference type="RefSeq" id="WP_149734477.1">
    <property type="nucleotide sequence ID" value="NZ_FQZD01000012.1"/>
</dbReference>
<dbReference type="Pfam" id="PF01653">
    <property type="entry name" value="DNA_ligase_aden"/>
    <property type="match status" value="1"/>
</dbReference>
<feature type="binding site" evidence="15">
    <location>
        <position position="438"/>
    </location>
    <ligand>
        <name>Zn(2+)</name>
        <dbReference type="ChEBI" id="CHEBI:29105"/>
    </ligand>
</feature>
<dbReference type="FunFam" id="2.40.50.140:FF:000012">
    <property type="entry name" value="DNA ligase"/>
    <property type="match status" value="1"/>
</dbReference>
<feature type="domain" description="BRCT" evidence="17">
    <location>
        <begin position="602"/>
        <end position="676"/>
    </location>
</feature>
<gene>
    <name evidence="15" type="primary">ligA</name>
    <name evidence="18" type="ORF">SAMN02745170_01688</name>
</gene>
<evidence type="ECO:0000256" key="13">
    <source>
        <dbReference type="ARBA" id="ARBA00034005"/>
    </source>
</evidence>
<dbReference type="EMBL" id="FQZD01000012">
    <property type="protein sequence ID" value="SHJ08771.1"/>
    <property type="molecule type" value="Genomic_DNA"/>
</dbReference>
<dbReference type="GO" id="GO:0006260">
    <property type="term" value="P:DNA replication"/>
    <property type="evidence" value="ECO:0007669"/>
    <property type="project" value="UniProtKB-KW"/>
</dbReference>
<dbReference type="NCBIfam" id="NF005932">
    <property type="entry name" value="PRK07956.1"/>
    <property type="match status" value="1"/>
</dbReference>
<dbReference type="SUPFAM" id="SSF56091">
    <property type="entry name" value="DNA ligase/mRNA capping enzyme, catalytic domain"/>
    <property type="match status" value="1"/>
</dbReference>
<keyword evidence="8 15" id="KW-0862">Zinc</keyword>
<evidence type="ECO:0000256" key="9">
    <source>
        <dbReference type="ARBA" id="ARBA00022842"/>
    </source>
</evidence>
<evidence type="ECO:0000256" key="12">
    <source>
        <dbReference type="ARBA" id="ARBA00023211"/>
    </source>
</evidence>
<feature type="binding site" evidence="15">
    <location>
        <position position="302"/>
    </location>
    <ligand>
        <name>NAD(+)</name>
        <dbReference type="ChEBI" id="CHEBI:57540"/>
    </ligand>
</feature>
<dbReference type="Pfam" id="PF14520">
    <property type="entry name" value="HHH_5"/>
    <property type="match status" value="1"/>
</dbReference>
<dbReference type="CDD" id="cd17748">
    <property type="entry name" value="BRCT_DNA_ligase_like"/>
    <property type="match status" value="1"/>
</dbReference>
<organism evidence="18 19">
    <name type="scientific">Propionispora hippei DSM 15287</name>
    <dbReference type="NCBI Taxonomy" id="1123003"/>
    <lineage>
        <taxon>Bacteria</taxon>
        <taxon>Bacillati</taxon>
        <taxon>Bacillota</taxon>
        <taxon>Negativicutes</taxon>
        <taxon>Selenomonadales</taxon>
        <taxon>Sporomusaceae</taxon>
        <taxon>Propionispora</taxon>
    </lineage>
</organism>
<feature type="binding site" evidence="15">
    <location>
        <begin position="90"/>
        <end position="91"/>
    </location>
    <ligand>
        <name>NAD(+)</name>
        <dbReference type="ChEBI" id="CHEBI:57540"/>
    </ligand>
</feature>
<dbReference type="InterPro" id="IPR013839">
    <property type="entry name" value="DNAligase_adenylation"/>
</dbReference>
<dbReference type="InterPro" id="IPR036420">
    <property type="entry name" value="BRCT_dom_sf"/>
</dbReference>